<evidence type="ECO:0000256" key="12">
    <source>
        <dbReference type="RuleBase" id="RU000504"/>
    </source>
</evidence>
<evidence type="ECO:0000256" key="10">
    <source>
        <dbReference type="ARBA" id="ARBA00023152"/>
    </source>
</evidence>
<evidence type="ECO:0000259" key="13">
    <source>
        <dbReference type="Pfam" id="PF00224"/>
    </source>
</evidence>
<dbReference type="EC" id="2.7.1.40" evidence="3 12"/>
<keyword evidence="4 12" id="KW-0808">Transferase</keyword>
<gene>
    <name evidence="14" type="ORF">ES711_10350</name>
</gene>
<evidence type="ECO:0000313" key="15">
    <source>
        <dbReference type="Proteomes" id="UP000321734"/>
    </source>
</evidence>
<keyword evidence="11" id="KW-0670">Pyruvate</keyword>
<keyword evidence="8" id="KW-0067">ATP-binding</keyword>
<evidence type="ECO:0000256" key="8">
    <source>
        <dbReference type="ARBA" id="ARBA00022840"/>
    </source>
</evidence>
<organism evidence="14 15">
    <name type="scientific">Gelidibacter salicanalis</name>
    <dbReference type="NCBI Taxonomy" id="291193"/>
    <lineage>
        <taxon>Bacteria</taxon>
        <taxon>Pseudomonadati</taxon>
        <taxon>Bacteroidota</taxon>
        <taxon>Flavobacteriia</taxon>
        <taxon>Flavobacteriales</taxon>
        <taxon>Flavobacteriaceae</taxon>
        <taxon>Gelidibacter</taxon>
    </lineage>
</organism>
<keyword evidence="15" id="KW-1185">Reference proteome</keyword>
<comment type="pathway">
    <text evidence="1 12">Carbohydrate degradation; glycolysis; pyruvate from D-glyceraldehyde 3-phosphate: step 5/5.</text>
</comment>
<evidence type="ECO:0000256" key="5">
    <source>
        <dbReference type="ARBA" id="ARBA00022723"/>
    </source>
</evidence>
<proteinExistence type="inferred from homology"/>
<dbReference type="PANTHER" id="PTHR11817">
    <property type="entry name" value="PYRUVATE KINASE"/>
    <property type="match status" value="1"/>
</dbReference>
<evidence type="ECO:0000256" key="2">
    <source>
        <dbReference type="ARBA" id="ARBA00008663"/>
    </source>
</evidence>
<reference evidence="14 15" key="1">
    <citation type="submission" date="2019-08" db="EMBL/GenBank/DDBJ databases">
        <title>Genome sequence of Gelidibacter salicanalis IC162T.</title>
        <authorList>
            <person name="Bowman J.P."/>
        </authorList>
    </citation>
    <scope>NUCLEOTIDE SEQUENCE [LARGE SCALE GENOMIC DNA]</scope>
    <source>
        <strain evidence="14 15">IC162</strain>
    </source>
</reference>
<keyword evidence="10 12" id="KW-0324">Glycolysis</keyword>
<dbReference type="InterPro" id="IPR015806">
    <property type="entry name" value="Pyrv_Knase_insert_dom_sf"/>
</dbReference>
<keyword evidence="6" id="KW-0547">Nucleotide-binding</keyword>
<dbReference type="GO" id="GO:0000287">
    <property type="term" value="F:magnesium ion binding"/>
    <property type="evidence" value="ECO:0007669"/>
    <property type="project" value="InterPro"/>
</dbReference>
<dbReference type="Gene3D" id="3.20.20.60">
    <property type="entry name" value="Phosphoenolpyruvate-binding domains"/>
    <property type="match status" value="1"/>
</dbReference>
<dbReference type="OrthoDB" id="9812123at2"/>
<dbReference type="InterPro" id="IPR015793">
    <property type="entry name" value="Pyrv_Knase_brl"/>
</dbReference>
<keyword evidence="7 12" id="KW-0418">Kinase</keyword>
<dbReference type="Pfam" id="PF00224">
    <property type="entry name" value="PK"/>
    <property type="match status" value="1"/>
</dbReference>
<dbReference type="GO" id="GO:0030955">
    <property type="term" value="F:potassium ion binding"/>
    <property type="evidence" value="ECO:0007669"/>
    <property type="project" value="InterPro"/>
</dbReference>
<keyword evidence="5" id="KW-0479">Metal-binding</keyword>
<accession>A0A5C7AJX2</accession>
<evidence type="ECO:0000256" key="11">
    <source>
        <dbReference type="ARBA" id="ARBA00023317"/>
    </source>
</evidence>
<dbReference type="PRINTS" id="PR01050">
    <property type="entry name" value="PYRUVTKNASE"/>
</dbReference>
<protein>
    <recommendedName>
        <fullName evidence="3 12">Pyruvate kinase</fullName>
        <ecNumber evidence="3 12">2.7.1.40</ecNumber>
    </recommendedName>
</protein>
<evidence type="ECO:0000256" key="3">
    <source>
        <dbReference type="ARBA" id="ARBA00012142"/>
    </source>
</evidence>
<comment type="similarity">
    <text evidence="2 12">Belongs to the pyruvate kinase family.</text>
</comment>
<dbReference type="GO" id="GO:0016301">
    <property type="term" value="F:kinase activity"/>
    <property type="evidence" value="ECO:0007669"/>
    <property type="project" value="UniProtKB-KW"/>
</dbReference>
<evidence type="ECO:0000256" key="7">
    <source>
        <dbReference type="ARBA" id="ARBA00022777"/>
    </source>
</evidence>
<evidence type="ECO:0000256" key="4">
    <source>
        <dbReference type="ARBA" id="ARBA00022679"/>
    </source>
</evidence>
<dbReference type="InterPro" id="IPR040442">
    <property type="entry name" value="Pyrv_kinase-like_dom_sf"/>
</dbReference>
<dbReference type="InterPro" id="IPR011037">
    <property type="entry name" value="Pyrv_Knase-like_insert_dom_sf"/>
</dbReference>
<dbReference type="InterPro" id="IPR015813">
    <property type="entry name" value="Pyrv/PenolPyrv_kinase-like_dom"/>
</dbReference>
<dbReference type="EMBL" id="VORX01000004">
    <property type="protein sequence ID" value="TXE07823.1"/>
    <property type="molecule type" value="Genomic_DNA"/>
</dbReference>
<evidence type="ECO:0000256" key="6">
    <source>
        <dbReference type="ARBA" id="ARBA00022741"/>
    </source>
</evidence>
<dbReference type="RefSeq" id="WP_146893220.1">
    <property type="nucleotide sequence ID" value="NZ_VORX01000004.1"/>
</dbReference>
<dbReference type="SUPFAM" id="SSF50800">
    <property type="entry name" value="PK beta-barrel domain-like"/>
    <property type="match status" value="1"/>
</dbReference>
<dbReference type="Proteomes" id="UP000321734">
    <property type="component" value="Unassembled WGS sequence"/>
</dbReference>
<evidence type="ECO:0000256" key="9">
    <source>
        <dbReference type="ARBA" id="ARBA00022842"/>
    </source>
</evidence>
<evidence type="ECO:0000256" key="1">
    <source>
        <dbReference type="ARBA" id="ARBA00004997"/>
    </source>
</evidence>
<keyword evidence="9 12" id="KW-0460">Magnesium</keyword>
<evidence type="ECO:0000313" key="14">
    <source>
        <dbReference type="EMBL" id="TXE07823.1"/>
    </source>
</evidence>
<comment type="catalytic activity">
    <reaction evidence="12">
        <text>pyruvate + ATP = phosphoenolpyruvate + ADP + H(+)</text>
        <dbReference type="Rhea" id="RHEA:18157"/>
        <dbReference type="ChEBI" id="CHEBI:15361"/>
        <dbReference type="ChEBI" id="CHEBI:15378"/>
        <dbReference type="ChEBI" id="CHEBI:30616"/>
        <dbReference type="ChEBI" id="CHEBI:58702"/>
        <dbReference type="ChEBI" id="CHEBI:456216"/>
        <dbReference type="EC" id="2.7.1.40"/>
    </reaction>
</comment>
<dbReference type="GO" id="GO:0005524">
    <property type="term" value="F:ATP binding"/>
    <property type="evidence" value="ECO:0007669"/>
    <property type="project" value="UniProtKB-KW"/>
</dbReference>
<name>A0A5C7AJX2_9FLAO</name>
<comment type="caution">
    <text evidence="14">The sequence shown here is derived from an EMBL/GenBank/DDBJ whole genome shotgun (WGS) entry which is preliminary data.</text>
</comment>
<sequence length="482" mass="54485">MNKKKLALLKQELESVIEQLQNVSVPKDVKPIKRKTSSADNLLHYASIRELDLSELQKKLKKIGVSRLARSEDHIMHSLHLIHQLVCALLKEPNDINKQKYITIARAEKKLIKNTKLLLGRKTKKKRVRLMVTIPSEAATNYQLIEDLVVQGMNCARINCAHDTEKEWVAMANHIRKAASKHQRLVKIAMDLGGPKIRTLLTSEDVDFMLLNKGDTIEIIDDSLPHTKEIKQIRCTFPEIISKVKPGEPIYFDDGKIEGTITYVEDKKIGINITRCKLEGSKLKTDKGINLPETNLGIAGLTPKDKEDFATIAKIADIVNFSFVNTTDDLDDLFQLMETHKANTISIILKIETKKAYNNLKDILLATMTKENAFGVMIARGDLAIEVGWLNSGRVQNEILRMCTAAHTPIIWATQVLENLAKNGIPSRSEISDINNALKAECIMLNKGPYMLEVMQFLNEVLQNEELFQIKNEAMLPKLKRL</sequence>
<dbReference type="SUPFAM" id="SSF51621">
    <property type="entry name" value="Phosphoenolpyruvate/pyruvate domain"/>
    <property type="match status" value="1"/>
</dbReference>
<dbReference type="Gene3D" id="2.40.33.10">
    <property type="entry name" value="PK beta-barrel domain-like"/>
    <property type="match status" value="1"/>
</dbReference>
<dbReference type="GO" id="GO:0004743">
    <property type="term" value="F:pyruvate kinase activity"/>
    <property type="evidence" value="ECO:0007669"/>
    <property type="project" value="UniProtKB-EC"/>
</dbReference>
<feature type="domain" description="Pyruvate kinase barrel" evidence="13">
    <location>
        <begin position="126"/>
        <end position="446"/>
    </location>
</feature>
<dbReference type="AlphaFoldDB" id="A0A5C7AJX2"/>
<dbReference type="InterPro" id="IPR001697">
    <property type="entry name" value="Pyr_Knase"/>
</dbReference>
<dbReference type="UniPathway" id="UPA00109">
    <property type="reaction ID" value="UER00188"/>
</dbReference>